<organism evidence="3 4">
    <name type="scientific">Mycobacterium numidiamassiliense</name>
    <dbReference type="NCBI Taxonomy" id="1841861"/>
    <lineage>
        <taxon>Bacteria</taxon>
        <taxon>Bacillati</taxon>
        <taxon>Actinomycetota</taxon>
        <taxon>Actinomycetes</taxon>
        <taxon>Mycobacteriales</taxon>
        <taxon>Mycobacteriaceae</taxon>
        <taxon>Mycobacterium</taxon>
    </lineage>
</organism>
<name>A0A2U3PA10_9MYCO</name>
<reference evidence="3 4" key="1">
    <citation type="submission" date="2017-01" db="EMBL/GenBank/DDBJ databases">
        <authorList>
            <consortium name="Urmite Genomes"/>
        </authorList>
    </citation>
    <scope>NUCLEOTIDE SEQUENCE [LARGE SCALE GENOMIC DNA]</scope>
    <source>
        <strain evidence="3 4">AB215</strain>
    </source>
</reference>
<dbReference type="EMBL" id="FUEZ01000004">
    <property type="protein sequence ID" value="SPM40572.1"/>
    <property type="molecule type" value="Genomic_DNA"/>
</dbReference>
<evidence type="ECO:0000313" key="3">
    <source>
        <dbReference type="EMBL" id="SPM40572.1"/>
    </source>
</evidence>
<dbReference type="Proteomes" id="UP000240424">
    <property type="component" value="Unassembled WGS sequence"/>
</dbReference>
<dbReference type="OrthoDB" id="4871889at2"/>
<keyword evidence="2" id="KW-0472">Membrane</keyword>
<feature type="region of interest" description="Disordered" evidence="1">
    <location>
        <begin position="97"/>
        <end position="121"/>
    </location>
</feature>
<keyword evidence="2" id="KW-0812">Transmembrane</keyword>
<evidence type="ECO:0000256" key="2">
    <source>
        <dbReference type="SAM" id="Phobius"/>
    </source>
</evidence>
<dbReference type="STRING" id="1841861.GCA_900157365_01092"/>
<accession>A0A2U3PA10</accession>
<keyword evidence="2" id="KW-1133">Transmembrane helix</keyword>
<sequence length="169" mass="18448">MNHVHWWLFGLSFAMGFVLTFPLLVRPAQRRAPARTSAKQEPSTTKIPADPPTTKIAADPPTTKISVEPLTAKIPVAEEFPTTKIAVGQESATTRIPVSPLAPYGPGSANSGPDGSGPPGWPVKGRMDTKLYYTPDDPMYDATAAQVWFIDEVSAQRARFTAWRQRSKD</sequence>
<dbReference type="RefSeq" id="WP_077079350.1">
    <property type="nucleotide sequence ID" value="NZ_FUEZ01000004.1"/>
</dbReference>
<feature type="transmembrane region" description="Helical" evidence="2">
    <location>
        <begin position="6"/>
        <end position="25"/>
    </location>
</feature>
<proteinExistence type="predicted"/>
<gene>
    <name evidence="3" type="ORF">MNAB215_2773</name>
</gene>
<protein>
    <recommendedName>
        <fullName evidence="5">Membrane protein ArfC</fullName>
    </recommendedName>
</protein>
<dbReference type="AlphaFoldDB" id="A0A2U3PA10"/>
<keyword evidence="4" id="KW-1185">Reference proteome</keyword>
<evidence type="ECO:0000313" key="4">
    <source>
        <dbReference type="Proteomes" id="UP000240424"/>
    </source>
</evidence>
<evidence type="ECO:0008006" key="5">
    <source>
        <dbReference type="Google" id="ProtNLM"/>
    </source>
</evidence>
<evidence type="ECO:0000256" key="1">
    <source>
        <dbReference type="SAM" id="MobiDB-lite"/>
    </source>
</evidence>
<feature type="compositionally biased region" description="Polar residues" evidence="1">
    <location>
        <begin position="37"/>
        <end position="46"/>
    </location>
</feature>
<feature type="region of interest" description="Disordered" evidence="1">
    <location>
        <begin position="32"/>
        <end position="62"/>
    </location>
</feature>